<sequence>MPSGFDSPPAPLLFCEIMEKIYSKFGNIKDLKEIISGLTNFTGIIRIDNAFLYYINSKLISSKLDGKEKDLEEIFQIIPDTFLIEIYEGSEEEVKYALRNFKPEESIVEISKLSLVFGDNVILNSYNDIYKFLTSGCNKVTFIPKRFKDEKAVVIYKNSKEIFAIYFGKKTLFGKKAISKLKTTFAVSEIIAKIEILSNKDLNILKNKYPEGFIFGGESFTDIIKKIMSSKEPIILKNASLVDALSYGTSLIKIEGSKEGYIISKNGKPIYAFLENYNGERSYRLIKSMCMVEDVKFYIYKLSKEEYDLFKGFKENKVPIQ</sequence>
<dbReference type="Proteomes" id="UP000679213">
    <property type="component" value="Chromosome I"/>
</dbReference>
<evidence type="ECO:0000313" key="2">
    <source>
        <dbReference type="Proteomes" id="UP000679213"/>
    </source>
</evidence>
<organism evidence="1 2">
    <name type="scientific">Methanocaldococcus lauensis</name>
    <dbReference type="NCBI Taxonomy" id="2546128"/>
    <lineage>
        <taxon>Archaea</taxon>
        <taxon>Methanobacteriati</taxon>
        <taxon>Methanobacteriota</taxon>
        <taxon>Methanomada group</taxon>
        <taxon>Methanococci</taxon>
        <taxon>Methanococcales</taxon>
        <taxon>Methanocaldococcaceae</taxon>
        <taxon>Methanocaldococcus</taxon>
    </lineage>
</organism>
<reference evidence="1 2" key="1">
    <citation type="submission" date="2020-04" db="EMBL/GenBank/DDBJ databases">
        <authorList>
            <consortium name="Genoscope - CEA"/>
            <person name="William W."/>
        </authorList>
    </citation>
    <scope>NUCLEOTIDE SEQUENCE [LARGE SCALE GENOMIC DNA]</scope>
    <source>
        <strain evidence="1 2">SG7</strain>
    </source>
</reference>
<proteinExistence type="predicted"/>
<evidence type="ECO:0000313" key="1">
    <source>
        <dbReference type="EMBL" id="CAB3287064.1"/>
    </source>
</evidence>
<accession>A0A8D6PT72</accession>
<gene>
    <name evidence="1" type="ORF">MLAUSG7_0007</name>
</gene>
<name>A0A8D6PT72_9EURY</name>
<dbReference type="KEGG" id="mesg:MLAUSG7_0007"/>
<protein>
    <submittedName>
        <fullName evidence="1">Uncharacterized protein</fullName>
    </submittedName>
</protein>
<keyword evidence="2" id="KW-1185">Reference proteome</keyword>
<dbReference type="AlphaFoldDB" id="A0A8D6PT72"/>
<dbReference type="EMBL" id="LR792632">
    <property type="protein sequence ID" value="CAB3287064.1"/>
    <property type="molecule type" value="Genomic_DNA"/>
</dbReference>